<evidence type="ECO:0000313" key="1">
    <source>
        <dbReference type="EMBL" id="KIK28201.1"/>
    </source>
</evidence>
<accession>A0A0C9ZFW3</accession>
<dbReference type="HOGENOM" id="CLU_074404_2_0_1"/>
<evidence type="ECO:0000313" key="2">
    <source>
        <dbReference type="Proteomes" id="UP000054018"/>
    </source>
</evidence>
<dbReference type="STRING" id="765257.A0A0C9ZFW3"/>
<reference evidence="2" key="2">
    <citation type="submission" date="2015-01" db="EMBL/GenBank/DDBJ databases">
        <title>Evolutionary Origins and Diversification of the Mycorrhizal Mutualists.</title>
        <authorList>
            <consortium name="DOE Joint Genome Institute"/>
            <consortium name="Mycorrhizal Genomics Consortium"/>
            <person name="Kohler A."/>
            <person name="Kuo A."/>
            <person name="Nagy L.G."/>
            <person name="Floudas D."/>
            <person name="Copeland A."/>
            <person name="Barry K.W."/>
            <person name="Cichocki N."/>
            <person name="Veneault-Fourrey C."/>
            <person name="LaButti K."/>
            <person name="Lindquist E.A."/>
            <person name="Lipzen A."/>
            <person name="Lundell T."/>
            <person name="Morin E."/>
            <person name="Murat C."/>
            <person name="Riley R."/>
            <person name="Ohm R."/>
            <person name="Sun H."/>
            <person name="Tunlid A."/>
            <person name="Henrissat B."/>
            <person name="Grigoriev I.V."/>
            <person name="Hibbett D.S."/>
            <person name="Martin F."/>
        </authorList>
    </citation>
    <scope>NUCLEOTIDE SEQUENCE [LARGE SCALE GENOMIC DNA]</scope>
    <source>
        <strain evidence="2">441</strain>
    </source>
</reference>
<dbReference type="AlphaFoldDB" id="A0A0C9ZFW3"/>
<evidence type="ECO:0008006" key="3">
    <source>
        <dbReference type="Google" id="ProtNLM"/>
    </source>
</evidence>
<dbReference type="OrthoDB" id="412109at2759"/>
<name>A0A0C9ZFW3_9AGAM</name>
<protein>
    <recommendedName>
        <fullName evidence="3">Co-chaperone HscB C-terminal oligomerisation domain-containing protein</fullName>
    </recommendedName>
</protein>
<gene>
    <name evidence="1" type="ORF">PISMIDRAFT_673880</name>
</gene>
<sequence>MFKTPSSPEDLTTVTIHGYMLSPFHPQDKSQRDRIKELIKRWHPDRFNHILSKVKASDLEKVSEGGGLVVRALNDLLRSSE</sequence>
<keyword evidence="2" id="KW-1185">Reference proteome</keyword>
<organism evidence="1 2">
    <name type="scientific">Pisolithus microcarpus 441</name>
    <dbReference type="NCBI Taxonomy" id="765257"/>
    <lineage>
        <taxon>Eukaryota</taxon>
        <taxon>Fungi</taxon>
        <taxon>Dikarya</taxon>
        <taxon>Basidiomycota</taxon>
        <taxon>Agaricomycotina</taxon>
        <taxon>Agaricomycetes</taxon>
        <taxon>Agaricomycetidae</taxon>
        <taxon>Boletales</taxon>
        <taxon>Sclerodermatineae</taxon>
        <taxon>Pisolithaceae</taxon>
        <taxon>Pisolithus</taxon>
    </lineage>
</organism>
<reference evidence="1 2" key="1">
    <citation type="submission" date="2014-04" db="EMBL/GenBank/DDBJ databases">
        <authorList>
            <consortium name="DOE Joint Genome Institute"/>
            <person name="Kuo A."/>
            <person name="Kohler A."/>
            <person name="Costa M.D."/>
            <person name="Nagy L.G."/>
            <person name="Floudas D."/>
            <person name="Copeland A."/>
            <person name="Barry K.W."/>
            <person name="Cichocki N."/>
            <person name="Veneault-Fourrey C."/>
            <person name="LaButti K."/>
            <person name="Lindquist E.A."/>
            <person name="Lipzen A."/>
            <person name="Lundell T."/>
            <person name="Morin E."/>
            <person name="Murat C."/>
            <person name="Sun H."/>
            <person name="Tunlid A."/>
            <person name="Henrissat B."/>
            <person name="Grigoriev I.V."/>
            <person name="Hibbett D.S."/>
            <person name="Martin F."/>
            <person name="Nordberg H.P."/>
            <person name="Cantor M.N."/>
            <person name="Hua S.X."/>
        </authorList>
    </citation>
    <scope>NUCLEOTIDE SEQUENCE [LARGE SCALE GENOMIC DNA]</scope>
    <source>
        <strain evidence="1 2">441</strain>
    </source>
</reference>
<proteinExistence type="predicted"/>
<dbReference type="EMBL" id="KN833693">
    <property type="protein sequence ID" value="KIK28201.1"/>
    <property type="molecule type" value="Genomic_DNA"/>
</dbReference>
<dbReference type="Proteomes" id="UP000054018">
    <property type="component" value="Unassembled WGS sequence"/>
</dbReference>